<dbReference type="EC" id="2.5.1.75" evidence="1"/>
<dbReference type="EMBL" id="JANBVB010002686">
    <property type="protein sequence ID" value="KAJ2883163.1"/>
    <property type="molecule type" value="Genomic_DNA"/>
</dbReference>
<proteinExistence type="predicted"/>
<keyword evidence="2" id="KW-1185">Reference proteome</keyword>
<keyword evidence="1" id="KW-0808">Transferase</keyword>
<organism evidence="1 2">
    <name type="scientific">Coemansia aciculifera</name>
    <dbReference type="NCBI Taxonomy" id="417176"/>
    <lineage>
        <taxon>Eukaryota</taxon>
        <taxon>Fungi</taxon>
        <taxon>Fungi incertae sedis</taxon>
        <taxon>Zoopagomycota</taxon>
        <taxon>Kickxellomycotina</taxon>
        <taxon>Kickxellomycetes</taxon>
        <taxon>Kickxellales</taxon>
        <taxon>Kickxellaceae</taxon>
        <taxon>Coemansia</taxon>
    </lineage>
</organism>
<reference evidence="1" key="1">
    <citation type="submission" date="2022-07" db="EMBL/GenBank/DDBJ databases">
        <title>Phylogenomic reconstructions and comparative analyses of Kickxellomycotina fungi.</title>
        <authorList>
            <person name="Reynolds N.K."/>
            <person name="Stajich J.E."/>
            <person name="Barry K."/>
            <person name="Grigoriev I.V."/>
            <person name="Crous P."/>
            <person name="Smith M.E."/>
        </authorList>
    </citation>
    <scope>NUCLEOTIDE SEQUENCE</scope>
    <source>
        <strain evidence="1">CBS 190363</strain>
    </source>
</reference>
<dbReference type="Proteomes" id="UP001139981">
    <property type="component" value="Unassembled WGS sequence"/>
</dbReference>
<comment type="caution">
    <text evidence="1">The sequence shown here is derived from an EMBL/GenBank/DDBJ whole genome shotgun (WGS) entry which is preliminary data.</text>
</comment>
<accession>A0ACC1LUN1</accession>
<evidence type="ECO:0000313" key="1">
    <source>
        <dbReference type="EMBL" id="KAJ2883163.1"/>
    </source>
</evidence>
<protein>
    <submittedName>
        <fullName evidence="1">tRNA dimethylallyltransferase, mitochondrial</fullName>
        <ecNumber evidence="1">2.5.1.75</ecNumber>
    </submittedName>
</protein>
<sequence>MIERGMFDELSQLGNDMEDQSAFSRPADGYSAGLKQAIGFREFGPYLEAIGAGSSDASDEALETLRRRGVEDMKLSTRRYAKRQIAWIRNKLLPECNSTLAKSIKARPYVLDATDLDKWDALVRVRGVEIAKQFINDEQNLPDPMNISETAAKLLAEAKEKPNSVLAWKRFLCPVCSKAPEETMDGVARQVWLNGEDEYNQHLRSQKHRKNRTLRKRLAERDSSSPGAAFLNKRLNAKDEDSD</sequence>
<gene>
    <name evidence="1" type="primary">tit1</name>
    <name evidence="1" type="ORF">IWW38_005580</name>
</gene>
<name>A0ACC1LUN1_9FUNG</name>
<evidence type="ECO:0000313" key="2">
    <source>
        <dbReference type="Proteomes" id="UP001139981"/>
    </source>
</evidence>